<reference evidence="2" key="2">
    <citation type="journal article" date="2021" name="Mar. Drugs">
        <title>Genome Reduction and Secondary Metabolism of the Marine Sponge-Associated Cyanobacterium Leptothoe.</title>
        <authorList>
            <person name="Konstantinou D."/>
            <person name="Popin R.V."/>
            <person name="Fewer D.P."/>
            <person name="Sivonen K."/>
            <person name="Gkelis S."/>
        </authorList>
    </citation>
    <scope>NUCLEOTIDE SEQUENCE</scope>
    <source>
        <strain evidence="2">TAU-MAC 1115</strain>
    </source>
</reference>
<gene>
    <name evidence="2" type="ORF">IXB50_10760</name>
</gene>
<feature type="region of interest" description="Disordered" evidence="1">
    <location>
        <begin position="315"/>
        <end position="379"/>
    </location>
</feature>
<accession>A0A947DG13</accession>
<comment type="caution">
    <text evidence="2">The sequence shown here is derived from an EMBL/GenBank/DDBJ whole genome shotgun (WGS) entry which is preliminary data.</text>
</comment>
<feature type="compositionally biased region" description="Acidic residues" evidence="1">
    <location>
        <begin position="370"/>
        <end position="379"/>
    </location>
</feature>
<dbReference type="AlphaFoldDB" id="A0A947DG13"/>
<name>A0A947DG13_9CYAN</name>
<organism evidence="2 3">
    <name type="scientific">Leptothoe spongobia TAU-MAC 1115</name>
    <dbReference type="NCBI Taxonomy" id="1967444"/>
    <lineage>
        <taxon>Bacteria</taxon>
        <taxon>Bacillati</taxon>
        <taxon>Cyanobacteriota</taxon>
        <taxon>Cyanophyceae</taxon>
        <taxon>Nodosilineales</taxon>
        <taxon>Cymatolegaceae</taxon>
        <taxon>Leptothoe</taxon>
        <taxon>Leptothoe spongobia</taxon>
    </lineage>
</organism>
<dbReference type="Proteomes" id="UP000717364">
    <property type="component" value="Unassembled WGS sequence"/>
</dbReference>
<feature type="compositionally biased region" description="Basic and acidic residues" evidence="1">
    <location>
        <begin position="320"/>
        <end position="330"/>
    </location>
</feature>
<proteinExistence type="predicted"/>
<reference evidence="2" key="1">
    <citation type="submission" date="2020-11" db="EMBL/GenBank/DDBJ databases">
        <authorList>
            <person name="Konstantinou D."/>
            <person name="Gkelis S."/>
            <person name="Popin R."/>
            <person name="Fewer D."/>
            <person name="Sivonen K."/>
        </authorList>
    </citation>
    <scope>NUCLEOTIDE SEQUENCE</scope>
    <source>
        <strain evidence="2">TAU-MAC 1115</strain>
    </source>
</reference>
<dbReference type="EMBL" id="JADOES010000018">
    <property type="protein sequence ID" value="MBT9315903.1"/>
    <property type="molecule type" value="Genomic_DNA"/>
</dbReference>
<evidence type="ECO:0000313" key="2">
    <source>
        <dbReference type="EMBL" id="MBT9315903.1"/>
    </source>
</evidence>
<evidence type="ECO:0000313" key="3">
    <source>
        <dbReference type="Proteomes" id="UP000717364"/>
    </source>
</evidence>
<sequence>MKQRRLNSYLKLIQELLACPNGEEWIRLKQHEDLVDAELIQVMEQIASQLLQEGNRQAAIFLHNWAAKLHHILVKEKQPTQSNDDVSQAYLSLIQSLLECSEDTKEKLLAEHRHLIGPGLVHTMKQVAQQLRQNGSNDSATYLENLATELNQAWIEAHDFQPKLNKEAPNKPLKENISTAAPKVEAPPTNDFEAELATSSSGQHTSSLPTALPQQLADAIHEMSQALYQLNQTLSNQNTHTTSSNPLWYMDVLERAATAQWLLTTDEIEQLIGVKPKCYSKDKTYQRGTWTFMKVGKLGAQTAWKVTKTRLSNPVLNSDADEKSNHHSTDAHTLATSTNSVESLAKHPPLKQTVLSNGTSDSKKLSSLEEIPEMDDVWA</sequence>
<dbReference type="RefSeq" id="WP_215608971.1">
    <property type="nucleotide sequence ID" value="NZ_JADOES010000018.1"/>
</dbReference>
<protein>
    <submittedName>
        <fullName evidence="2">Uncharacterized protein</fullName>
    </submittedName>
</protein>
<keyword evidence="3" id="KW-1185">Reference proteome</keyword>
<evidence type="ECO:0000256" key="1">
    <source>
        <dbReference type="SAM" id="MobiDB-lite"/>
    </source>
</evidence>